<dbReference type="Proteomes" id="UP000030853">
    <property type="component" value="Unassembled WGS sequence"/>
</dbReference>
<sequence>MIWLILATLAVVFVVGFQLLTAGSRHAAQGLSKRLQLPPVHIESMLSLMGKDAAKEFTDYIAGDNETHLQNGAAVMLIWQVLIVDGSDENAVRWHGILTKAGFSGLISRQQLLLALGFLRQLEPESAELHALREQYNALFTQQGIELEGESGEASNLVSMSEWRKRH</sequence>
<evidence type="ECO:0000313" key="2">
    <source>
        <dbReference type="Proteomes" id="UP000030853"/>
    </source>
</evidence>
<dbReference type="RefSeq" id="WP_039330597.1">
    <property type="nucleotide sequence ID" value="NZ_JTJJ01000033.1"/>
</dbReference>
<evidence type="ECO:0008006" key="3">
    <source>
        <dbReference type="Google" id="ProtNLM"/>
    </source>
</evidence>
<reference evidence="1 2" key="1">
    <citation type="submission" date="2014-11" db="EMBL/GenBank/DDBJ databases">
        <title>Genome sequencing of Pantoea rodasii ND03.</title>
        <authorList>
            <person name="Muhamad Yunos N.Y."/>
            <person name="Chan K.-G."/>
        </authorList>
    </citation>
    <scope>NUCLEOTIDE SEQUENCE [LARGE SCALE GENOMIC DNA]</scope>
    <source>
        <strain evidence="1 2">ND03</strain>
    </source>
</reference>
<comment type="caution">
    <text evidence="1">The sequence shown here is derived from an EMBL/GenBank/DDBJ whole genome shotgun (WGS) entry which is preliminary data.</text>
</comment>
<evidence type="ECO:0000313" key="1">
    <source>
        <dbReference type="EMBL" id="KHJ68350.1"/>
    </source>
</evidence>
<organism evidence="1 2">
    <name type="scientific">Pantoea rodasii</name>
    <dbReference type="NCBI Taxonomy" id="1076549"/>
    <lineage>
        <taxon>Bacteria</taxon>
        <taxon>Pseudomonadati</taxon>
        <taxon>Pseudomonadota</taxon>
        <taxon>Gammaproteobacteria</taxon>
        <taxon>Enterobacterales</taxon>
        <taxon>Erwiniaceae</taxon>
        <taxon>Pantoea</taxon>
    </lineage>
</organism>
<accession>A0A0B1RB75</accession>
<gene>
    <name evidence="1" type="ORF">QU24_09980</name>
</gene>
<proteinExistence type="predicted"/>
<protein>
    <recommendedName>
        <fullName evidence="3">DUF1198 domain-containing protein</fullName>
    </recommendedName>
</protein>
<dbReference type="AlphaFoldDB" id="A0A0B1RB75"/>
<name>A0A0B1RB75_9GAMM</name>
<dbReference type="Pfam" id="PF06711">
    <property type="entry name" value="DUF1198"/>
    <property type="match status" value="1"/>
</dbReference>
<dbReference type="EMBL" id="JTJJ01000033">
    <property type="protein sequence ID" value="KHJ68350.1"/>
    <property type="molecule type" value="Genomic_DNA"/>
</dbReference>
<dbReference type="InterPro" id="IPR009587">
    <property type="entry name" value="DUF1198"/>
</dbReference>